<sequence length="158" mass="17062">MSDTAESFSMRIEGTTALCPVGEATGKRMMAEGRIPVISCEGGCIRGEIARLAANMVAKADPYRRGCHGEIFSAPHSAMAKWAAKADRVVVIDGCFMSCHGRMIKSLVAPDKLRVFDALGFYNKYTDVMDMDDVPEADRRQAAREVADAVLAALAEEA</sequence>
<organism evidence="1">
    <name type="scientific">marine sediment metagenome</name>
    <dbReference type="NCBI Taxonomy" id="412755"/>
    <lineage>
        <taxon>unclassified sequences</taxon>
        <taxon>metagenomes</taxon>
        <taxon>ecological metagenomes</taxon>
    </lineage>
</organism>
<protein>
    <recommendedName>
        <fullName evidence="2">DGC domain protein</fullName>
    </recommendedName>
</protein>
<proteinExistence type="predicted"/>
<dbReference type="EMBL" id="LAZR01021896">
    <property type="protein sequence ID" value="KKL83741.1"/>
    <property type="molecule type" value="Genomic_DNA"/>
</dbReference>
<dbReference type="AlphaFoldDB" id="A0A0F9FZM9"/>
<comment type="caution">
    <text evidence="1">The sequence shown here is derived from an EMBL/GenBank/DDBJ whole genome shotgun (WGS) entry which is preliminary data.</text>
</comment>
<reference evidence="1" key="1">
    <citation type="journal article" date="2015" name="Nature">
        <title>Complex archaea that bridge the gap between prokaryotes and eukaryotes.</title>
        <authorList>
            <person name="Spang A."/>
            <person name="Saw J.H."/>
            <person name="Jorgensen S.L."/>
            <person name="Zaremba-Niedzwiedzka K."/>
            <person name="Martijn J."/>
            <person name="Lind A.E."/>
            <person name="van Eijk R."/>
            <person name="Schleper C."/>
            <person name="Guy L."/>
            <person name="Ettema T.J."/>
        </authorList>
    </citation>
    <scope>NUCLEOTIDE SEQUENCE</scope>
</reference>
<dbReference type="InterPro" id="IPR014958">
    <property type="entry name" value="DGC"/>
</dbReference>
<dbReference type="Pfam" id="PF08859">
    <property type="entry name" value="DGC"/>
    <property type="match status" value="1"/>
</dbReference>
<evidence type="ECO:0000313" key="1">
    <source>
        <dbReference type="EMBL" id="KKL83741.1"/>
    </source>
</evidence>
<name>A0A0F9FZM9_9ZZZZ</name>
<gene>
    <name evidence="1" type="ORF">LCGC14_1971700</name>
</gene>
<evidence type="ECO:0008006" key="2">
    <source>
        <dbReference type="Google" id="ProtNLM"/>
    </source>
</evidence>
<accession>A0A0F9FZM9</accession>